<keyword evidence="2" id="KW-1185">Reference proteome</keyword>
<evidence type="ECO:0000313" key="1">
    <source>
        <dbReference type="EMBL" id="MBA0858963.1"/>
    </source>
</evidence>
<protein>
    <submittedName>
        <fullName evidence="1">Uncharacterized protein</fullName>
    </submittedName>
</protein>
<gene>
    <name evidence="1" type="ORF">Goshw_002137</name>
</gene>
<reference evidence="1 2" key="1">
    <citation type="journal article" date="2019" name="Genome Biol. Evol.">
        <title>Insights into the evolution of the New World diploid cottons (Gossypium, subgenus Houzingenia) based on genome sequencing.</title>
        <authorList>
            <person name="Grover C.E."/>
            <person name="Arick M.A. 2nd"/>
            <person name="Thrash A."/>
            <person name="Conover J.L."/>
            <person name="Sanders W.S."/>
            <person name="Peterson D.G."/>
            <person name="Frelichowski J.E."/>
            <person name="Scheffler J.A."/>
            <person name="Scheffler B.E."/>
            <person name="Wendel J.F."/>
        </authorList>
    </citation>
    <scope>NUCLEOTIDE SEQUENCE [LARGE SCALE GENOMIC DNA]</scope>
    <source>
        <strain evidence="1">1</strain>
        <tissue evidence="1">Leaf</tissue>
    </source>
</reference>
<comment type="caution">
    <text evidence="1">The sequence shown here is derived from an EMBL/GenBank/DDBJ whole genome shotgun (WGS) entry which is preliminary data.</text>
</comment>
<dbReference type="Proteomes" id="UP000593576">
    <property type="component" value="Unassembled WGS sequence"/>
</dbReference>
<evidence type="ECO:0000313" key="2">
    <source>
        <dbReference type="Proteomes" id="UP000593576"/>
    </source>
</evidence>
<dbReference type="AlphaFoldDB" id="A0A7J9LJS4"/>
<sequence>MPTPKSSFAPQDNIALENEVYTQVFCPGKDGKMLGYGHGMTKSRLFGYGSKTLLEEVESQFCTKAAEREACLIAEAEERFMKLTEIE</sequence>
<dbReference type="EMBL" id="JABFAF010000007">
    <property type="protein sequence ID" value="MBA0858963.1"/>
    <property type="molecule type" value="Genomic_DNA"/>
</dbReference>
<name>A0A7J9LJS4_GOSSC</name>
<organism evidence="1 2">
    <name type="scientific">Gossypium schwendimanii</name>
    <name type="common">Cotton</name>
    <dbReference type="NCBI Taxonomy" id="34291"/>
    <lineage>
        <taxon>Eukaryota</taxon>
        <taxon>Viridiplantae</taxon>
        <taxon>Streptophyta</taxon>
        <taxon>Embryophyta</taxon>
        <taxon>Tracheophyta</taxon>
        <taxon>Spermatophyta</taxon>
        <taxon>Magnoliopsida</taxon>
        <taxon>eudicotyledons</taxon>
        <taxon>Gunneridae</taxon>
        <taxon>Pentapetalae</taxon>
        <taxon>rosids</taxon>
        <taxon>malvids</taxon>
        <taxon>Malvales</taxon>
        <taxon>Malvaceae</taxon>
        <taxon>Malvoideae</taxon>
        <taxon>Gossypium</taxon>
    </lineage>
</organism>
<dbReference type="OrthoDB" id="989055at2759"/>
<proteinExistence type="predicted"/>
<accession>A0A7J9LJS4</accession>